<dbReference type="eggNOG" id="ENOG502TIYH">
    <property type="taxonomic scope" value="Eukaryota"/>
</dbReference>
<keyword evidence="2" id="KW-1185">Reference proteome</keyword>
<accession>G0P890</accession>
<dbReference type="InParanoid" id="G0P890"/>
<dbReference type="FunCoup" id="G0P890">
    <property type="interactions" value="10"/>
</dbReference>
<dbReference type="Proteomes" id="UP000008068">
    <property type="component" value="Unassembled WGS sequence"/>
</dbReference>
<evidence type="ECO:0000313" key="2">
    <source>
        <dbReference type="Proteomes" id="UP000008068"/>
    </source>
</evidence>
<evidence type="ECO:0000313" key="1">
    <source>
        <dbReference type="EMBL" id="EGT47656.1"/>
    </source>
</evidence>
<organism evidence="2">
    <name type="scientific">Caenorhabditis brenneri</name>
    <name type="common">Nematode worm</name>
    <dbReference type="NCBI Taxonomy" id="135651"/>
    <lineage>
        <taxon>Eukaryota</taxon>
        <taxon>Metazoa</taxon>
        <taxon>Ecdysozoa</taxon>
        <taxon>Nematoda</taxon>
        <taxon>Chromadorea</taxon>
        <taxon>Rhabditida</taxon>
        <taxon>Rhabditina</taxon>
        <taxon>Rhabditomorpha</taxon>
        <taxon>Rhabditoidea</taxon>
        <taxon>Rhabditidae</taxon>
        <taxon>Peloderinae</taxon>
        <taxon>Caenorhabditis</taxon>
    </lineage>
</organism>
<reference evidence="2" key="1">
    <citation type="submission" date="2011-07" db="EMBL/GenBank/DDBJ databases">
        <authorList>
            <consortium name="Caenorhabditis brenneri Sequencing and Analysis Consortium"/>
            <person name="Wilson R.K."/>
        </authorList>
    </citation>
    <scope>NUCLEOTIDE SEQUENCE [LARGE SCALE GENOMIC DNA]</scope>
    <source>
        <strain evidence="2">PB2801</strain>
    </source>
</reference>
<proteinExistence type="predicted"/>
<protein>
    <submittedName>
        <fullName evidence="1">Uncharacterized protein</fullName>
    </submittedName>
</protein>
<gene>
    <name evidence="1" type="ORF">CAEBREN_12652</name>
</gene>
<dbReference type="AlphaFoldDB" id="G0P890"/>
<dbReference type="HOGENOM" id="CLU_847926_0_0_1"/>
<dbReference type="EMBL" id="GL380129">
    <property type="protein sequence ID" value="EGT47656.1"/>
    <property type="molecule type" value="Genomic_DNA"/>
</dbReference>
<name>G0P890_CAEBE</name>
<sequence length="328" mass="38796">MSLSSEDHIKDKKNYILPKVEVPPGKYEYFNNRDKMLEQFQFEPMSEEEDYEGYKYVGPKVKEDICKYNPLYLVVEPECFVIDPEKGTMFSIKNPSKNAQDVIVTCHSFMFEIKEARRKLGITSQWFHVIGKDETKTFHIVMKDAKDESLDNFQNSPYNWASGVFEITHYKSRISGSYTKPKVTDSDKEWGIEGSNLLIRTACNSDHYQGYYFHSMHLKFENEESKKRKYRFMELIQARILSREVTILNEWKGDQKMFTDEDIGYRKDDYLGGFYHDHVPDNEKSVRPVVAAVVEEHKPEQEHKAEVVEKKKKKKKWSLMNFLKKKPK</sequence>